<organism evidence="1">
    <name type="scientific">Arundo donax</name>
    <name type="common">Giant reed</name>
    <name type="synonym">Donax arundinaceus</name>
    <dbReference type="NCBI Taxonomy" id="35708"/>
    <lineage>
        <taxon>Eukaryota</taxon>
        <taxon>Viridiplantae</taxon>
        <taxon>Streptophyta</taxon>
        <taxon>Embryophyta</taxon>
        <taxon>Tracheophyta</taxon>
        <taxon>Spermatophyta</taxon>
        <taxon>Magnoliopsida</taxon>
        <taxon>Liliopsida</taxon>
        <taxon>Poales</taxon>
        <taxon>Poaceae</taxon>
        <taxon>PACMAD clade</taxon>
        <taxon>Arundinoideae</taxon>
        <taxon>Arundineae</taxon>
        <taxon>Arundo</taxon>
    </lineage>
</organism>
<proteinExistence type="predicted"/>
<reference evidence="1" key="1">
    <citation type="submission" date="2014-09" db="EMBL/GenBank/DDBJ databases">
        <authorList>
            <person name="Magalhaes I.L.F."/>
            <person name="Oliveira U."/>
            <person name="Santos F.R."/>
            <person name="Vidigal T.H.D.A."/>
            <person name="Brescovit A.D."/>
            <person name="Santos A.J."/>
        </authorList>
    </citation>
    <scope>NUCLEOTIDE SEQUENCE</scope>
    <source>
        <tissue evidence="1">Shoot tissue taken approximately 20 cm above the soil surface</tissue>
    </source>
</reference>
<dbReference type="AlphaFoldDB" id="A0A0A9AFK7"/>
<sequence>MCDEAYNERKMRTLVAKVHGFIISGITFLKYTHIERHH</sequence>
<reference evidence="1" key="2">
    <citation type="journal article" date="2015" name="Data Brief">
        <title>Shoot transcriptome of the giant reed, Arundo donax.</title>
        <authorList>
            <person name="Barrero R.A."/>
            <person name="Guerrero F.D."/>
            <person name="Moolhuijzen P."/>
            <person name="Goolsby J.A."/>
            <person name="Tidwell J."/>
            <person name="Bellgard S.E."/>
            <person name="Bellgard M.I."/>
        </authorList>
    </citation>
    <scope>NUCLEOTIDE SEQUENCE</scope>
    <source>
        <tissue evidence="1">Shoot tissue taken approximately 20 cm above the soil surface</tissue>
    </source>
</reference>
<accession>A0A0A9AFK7</accession>
<dbReference type="EMBL" id="GBRH01250190">
    <property type="protein sequence ID" value="JAD47705.1"/>
    <property type="molecule type" value="Transcribed_RNA"/>
</dbReference>
<protein>
    <submittedName>
        <fullName evidence="1">Uncharacterized protein</fullName>
    </submittedName>
</protein>
<name>A0A0A9AFK7_ARUDO</name>
<evidence type="ECO:0000313" key="1">
    <source>
        <dbReference type="EMBL" id="JAD47705.1"/>
    </source>
</evidence>